<reference evidence="14" key="1">
    <citation type="journal article" date="2019" name="Int. J. Syst. Evol. Microbiol.">
        <title>The Global Catalogue of Microorganisms (GCM) 10K type strain sequencing project: providing services to taxonomists for standard genome sequencing and annotation.</title>
        <authorList>
            <consortium name="The Broad Institute Genomics Platform"/>
            <consortium name="The Broad Institute Genome Sequencing Center for Infectious Disease"/>
            <person name="Wu L."/>
            <person name="Ma J."/>
        </authorList>
    </citation>
    <scope>NUCLEOTIDE SEQUENCE [LARGE SCALE GENOMIC DNA]</scope>
    <source>
        <strain evidence="14">CCUG 57263</strain>
    </source>
</reference>
<evidence type="ECO:0000256" key="3">
    <source>
        <dbReference type="ARBA" id="ARBA00004763"/>
    </source>
</evidence>
<dbReference type="NCBIfam" id="TIGR01496">
    <property type="entry name" value="DHPS"/>
    <property type="match status" value="1"/>
</dbReference>
<evidence type="ECO:0000256" key="9">
    <source>
        <dbReference type="ARBA" id="ARBA00022842"/>
    </source>
</evidence>
<dbReference type="Pfam" id="PF00809">
    <property type="entry name" value="Pterin_bind"/>
    <property type="match status" value="1"/>
</dbReference>
<dbReference type="EMBL" id="JBHTIU010000033">
    <property type="protein sequence ID" value="MFD0869649.1"/>
    <property type="molecule type" value="Genomic_DNA"/>
</dbReference>
<protein>
    <recommendedName>
        <fullName evidence="6">Dihydropteroate synthase</fullName>
        <ecNumber evidence="5">2.5.1.15</ecNumber>
    </recommendedName>
    <alternativeName>
        <fullName evidence="11">Dihydropteroate pyrophosphorylase</fullName>
    </alternativeName>
</protein>
<dbReference type="Proteomes" id="UP001597120">
    <property type="component" value="Unassembled WGS sequence"/>
</dbReference>
<evidence type="ECO:0000313" key="14">
    <source>
        <dbReference type="Proteomes" id="UP001597120"/>
    </source>
</evidence>
<keyword evidence="10" id="KW-0289">Folate biosynthesis</keyword>
<evidence type="ECO:0000256" key="10">
    <source>
        <dbReference type="ARBA" id="ARBA00022909"/>
    </source>
</evidence>
<dbReference type="PANTHER" id="PTHR20941">
    <property type="entry name" value="FOLATE SYNTHESIS PROTEINS"/>
    <property type="match status" value="1"/>
</dbReference>
<name>A0ABW3DAU1_9BACL</name>
<dbReference type="EC" id="2.5.1.15" evidence="5"/>
<evidence type="ECO:0000256" key="1">
    <source>
        <dbReference type="ARBA" id="ARBA00000012"/>
    </source>
</evidence>
<evidence type="ECO:0000256" key="8">
    <source>
        <dbReference type="ARBA" id="ARBA00022723"/>
    </source>
</evidence>
<evidence type="ECO:0000256" key="11">
    <source>
        <dbReference type="ARBA" id="ARBA00030193"/>
    </source>
</evidence>
<dbReference type="CDD" id="cd00739">
    <property type="entry name" value="DHPS"/>
    <property type="match status" value="1"/>
</dbReference>
<dbReference type="SUPFAM" id="SSF51717">
    <property type="entry name" value="Dihydropteroate synthetase-like"/>
    <property type="match status" value="1"/>
</dbReference>
<keyword evidence="9" id="KW-0460">Magnesium</keyword>
<dbReference type="Gene3D" id="3.20.20.20">
    <property type="entry name" value="Dihydropteroate synthase-like"/>
    <property type="match status" value="1"/>
</dbReference>
<gene>
    <name evidence="13" type="primary">folP</name>
    <name evidence="13" type="ORF">ACFQ03_10845</name>
</gene>
<dbReference type="InterPro" id="IPR000489">
    <property type="entry name" value="Pterin-binding_dom"/>
</dbReference>
<dbReference type="InterPro" id="IPR011005">
    <property type="entry name" value="Dihydropteroate_synth-like_sf"/>
</dbReference>
<dbReference type="RefSeq" id="WP_379288092.1">
    <property type="nucleotide sequence ID" value="NZ_JBHTIU010000033.1"/>
</dbReference>
<dbReference type="InterPro" id="IPR006390">
    <property type="entry name" value="DHP_synth_dom"/>
</dbReference>
<accession>A0ABW3DAU1</accession>
<evidence type="ECO:0000259" key="12">
    <source>
        <dbReference type="PROSITE" id="PS50972"/>
    </source>
</evidence>
<dbReference type="GO" id="GO:0004156">
    <property type="term" value="F:dihydropteroate synthase activity"/>
    <property type="evidence" value="ECO:0007669"/>
    <property type="project" value="UniProtKB-EC"/>
</dbReference>
<comment type="similarity">
    <text evidence="4">Belongs to the DHPS family.</text>
</comment>
<dbReference type="PANTHER" id="PTHR20941:SF1">
    <property type="entry name" value="FOLIC ACID SYNTHESIS PROTEIN FOL1"/>
    <property type="match status" value="1"/>
</dbReference>
<comment type="caution">
    <text evidence="13">The sequence shown here is derived from an EMBL/GenBank/DDBJ whole genome shotgun (WGS) entry which is preliminary data.</text>
</comment>
<sequence>MGILNVTPDSFSDGGRYNTVEAAVERAGQMAEDGADIIDIGGESTRPGSKVLSLDEELERVIPAIEAVSRAMNLPISVDTYKAEVARQALEAGAHIINDVWGGQADFGMASVAAQYDCPIILMHNRSNTDYKHFMDDVLNDLRIMIRSAKEAGVQDHQIVLDPGIGFAKNYEQNLIAMKFLSEFGELGYPVLLGTSRKTFIRNTLNLPADQVLEGTAATVIWGIAQGVDIVRVHDVKEIKRAVTMADAIIRSPWNREGV</sequence>
<keyword evidence="7 13" id="KW-0808">Transferase</keyword>
<organism evidence="13 14">
    <name type="scientific">Paenibacillus residui</name>
    <dbReference type="NCBI Taxonomy" id="629724"/>
    <lineage>
        <taxon>Bacteria</taxon>
        <taxon>Bacillati</taxon>
        <taxon>Bacillota</taxon>
        <taxon>Bacilli</taxon>
        <taxon>Bacillales</taxon>
        <taxon>Paenibacillaceae</taxon>
        <taxon>Paenibacillus</taxon>
    </lineage>
</organism>
<keyword evidence="8" id="KW-0479">Metal-binding</keyword>
<evidence type="ECO:0000256" key="5">
    <source>
        <dbReference type="ARBA" id="ARBA00012458"/>
    </source>
</evidence>
<keyword evidence="14" id="KW-1185">Reference proteome</keyword>
<comment type="catalytic activity">
    <reaction evidence="1">
        <text>(7,8-dihydropterin-6-yl)methyl diphosphate + 4-aminobenzoate = 7,8-dihydropteroate + diphosphate</text>
        <dbReference type="Rhea" id="RHEA:19949"/>
        <dbReference type="ChEBI" id="CHEBI:17836"/>
        <dbReference type="ChEBI" id="CHEBI:17839"/>
        <dbReference type="ChEBI" id="CHEBI:33019"/>
        <dbReference type="ChEBI" id="CHEBI:72950"/>
        <dbReference type="EC" id="2.5.1.15"/>
    </reaction>
</comment>
<comment type="pathway">
    <text evidence="3">Cofactor biosynthesis; tetrahydrofolate biosynthesis; 7,8-dihydrofolate from 2-amino-4-hydroxy-6-hydroxymethyl-7,8-dihydropteridine diphosphate and 4-aminobenzoate: step 1/2.</text>
</comment>
<evidence type="ECO:0000256" key="6">
    <source>
        <dbReference type="ARBA" id="ARBA00016919"/>
    </source>
</evidence>
<feature type="domain" description="Pterin-binding" evidence="12">
    <location>
        <begin position="1"/>
        <end position="244"/>
    </location>
</feature>
<proteinExistence type="inferred from homology"/>
<evidence type="ECO:0000313" key="13">
    <source>
        <dbReference type="EMBL" id="MFD0869649.1"/>
    </source>
</evidence>
<dbReference type="InterPro" id="IPR045031">
    <property type="entry name" value="DHP_synth-like"/>
</dbReference>
<dbReference type="PROSITE" id="PS50972">
    <property type="entry name" value="PTERIN_BINDING"/>
    <property type="match status" value="1"/>
</dbReference>
<evidence type="ECO:0000256" key="2">
    <source>
        <dbReference type="ARBA" id="ARBA00001946"/>
    </source>
</evidence>
<evidence type="ECO:0000256" key="7">
    <source>
        <dbReference type="ARBA" id="ARBA00022679"/>
    </source>
</evidence>
<evidence type="ECO:0000256" key="4">
    <source>
        <dbReference type="ARBA" id="ARBA00009503"/>
    </source>
</evidence>
<comment type="cofactor">
    <cofactor evidence="2">
        <name>Mg(2+)</name>
        <dbReference type="ChEBI" id="CHEBI:18420"/>
    </cofactor>
</comment>
<dbReference type="PROSITE" id="PS00793">
    <property type="entry name" value="DHPS_2"/>
    <property type="match status" value="1"/>
</dbReference>